<organism evidence="1 2">
    <name type="scientific">candidate division WOR-1 bacterium RIFOXYB2_FULL_36_35</name>
    <dbReference type="NCBI Taxonomy" id="1802578"/>
    <lineage>
        <taxon>Bacteria</taxon>
        <taxon>Bacillati</taxon>
        <taxon>Saganbacteria</taxon>
    </lineage>
</organism>
<dbReference type="EMBL" id="MEUA01000027">
    <property type="protein sequence ID" value="OGC15023.1"/>
    <property type="molecule type" value="Genomic_DNA"/>
</dbReference>
<accession>A0A1F4S5K3</accession>
<evidence type="ECO:0000313" key="2">
    <source>
        <dbReference type="Proteomes" id="UP000177905"/>
    </source>
</evidence>
<evidence type="ECO:0008006" key="3">
    <source>
        <dbReference type="Google" id="ProtNLM"/>
    </source>
</evidence>
<sequence>MTSVSFIIHPTDLKRMGVLENYNRKKAPLQWHGDNLKGLQARLEGIGVEVLKSWESKGSRCNRVQHLENIISADYTIAFASPDLFFDNFLPQFGSGTLFNDIRMEFLNKANNGKALLVNYRPFICGPWLWVDRVPVMSGESSLSLQKQPQAINEWVNLGAIIMSGDFSKDSSGVILPTINSFSSAWPRSINGAGKSLSFIAASNDEDNIKKNLFFRQICRAFEYYSVELRLSWGVETGSNIYEHYDYVNRGNAFVGFLSSSFLADELISNQFMRAIVEAGNRGKLVLAGLNPTMVEFSPLSSMLSAIIPEASDLSRRNEAESLPVWQNILIKVMEKLGS</sequence>
<name>A0A1F4S5K3_UNCSA</name>
<gene>
    <name evidence="1" type="ORF">A2290_01715</name>
</gene>
<protein>
    <recommendedName>
        <fullName evidence="3">TIR domain-containing protein</fullName>
    </recommendedName>
</protein>
<comment type="caution">
    <text evidence="1">The sequence shown here is derived from an EMBL/GenBank/DDBJ whole genome shotgun (WGS) entry which is preliminary data.</text>
</comment>
<reference evidence="1 2" key="1">
    <citation type="journal article" date="2016" name="Nat. Commun.">
        <title>Thousands of microbial genomes shed light on interconnected biogeochemical processes in an aquifer system.</title>
        <authorList>
            <person name="Anantharaman K."/>
            <person name="Brown C.T."/>
            <person name="Hug L.A."/>
            <person name="Sharon I."/>
            <person name="Castelle C.J."/>
            <person name="Probst A.J."/>
            <person name="Thomas B.C."/>
            <person name="Singh A."/>
            <person name="Wilkins M.J."/>
            <person name="Karaoz U."/>
            <person name="Brodie E.L."/>
            <person name="Williams K.H."/>
            <person name="Hubbard S.S."/>
            <person name="Banfield J.F."/>
        </authorList>
    </citation>
    <scope>NUCLEOTIDE SEQUENCE [LARGE SCALE GENOMIC DNA]</scope>
</reference>
<evidence type="ECO:0000313" key="1">
    <source>
        <dbReference type="EMBL" id="OGC15023.1"/>
    </source>
</evidence>
<proteinExistence type="predicted"/>
<dbReference type="AlphaFoldDB" id="A0A1F4S5K3"/>
<dbReference type="Proteomes" id="UP000177905">
    <property type="component" value="Unassembled WGS sequence"/>
</dbReference>